<dbReference type="EMBL" id="JXJN01016633">
    <property type="status" value="NOT_ANNOTATED_CDS"/>
    <property type="molecule type" value="Genomic_DNA"/>
</dbReference>
<keyword evidence="3" id="KW-1185">Reference proteome</keyword>
<evidence type="ECO:0000256" key="1">
    <source>
        <dbReference type="SAM" id="Phobius"/>
    </source>
</evidence>
<evidence type="ECO:0000313" key="3">
    <source>
        <dbReference type="Proteomes" id="UP000092460"/>
    </source>
</evidence>
<sequence>MNAVGMKYAAYDIFVVSIKRRLSHFSPLTSITVIFLLITHKFHFCSLKRHCREKKRRKKFDENHIQI</sequence>
<keyword evidence="1" id="KW-0472">Membrane</keyword>
<reference evidence="3" key="1">
    <citation type="submission" date="2015-01" db="EMBL/GenBank/DDBJ databases">
        <authorList>
            <person name="Aksoy S."/>
            <person name="Warren W."/>
            <person name="Wilson R.K."/>
        </authorList>
    </citation>
    <scope>NUCLEOTIDE SEQUENCE [LARGE SCALE GENOMIC DNA]</scope>
    <source>
        <strain evidence="3">IAEA</strain>
    </source>
</reference>
<dbReference type="VEuPathDB" id="VectorBase:GPPI034319"/>
<feature type="transmembrane region" description="Helical" evidence="1">
    <location>
        <begin position="28"/>
        <end position="47"/>
    </location>
</feature>
<protein>
    <submittedName>
        <fullName evidence="2">Uncharacterized protein</fullName>
    </submittedName>
</protein>
<dbReference type="Proteomes" id="UP000092460">
    <property type="component" value="Unassembled WGS sequence"/>
</dbReference>
<name>A0A1B0BM07_9MUSC</name>
<evidence type="ECO:0000313" key="2">
    <source>
        <dbReference type="EnsemblMetazoa" id="GPPI034319-PA"/>
    </source>
</evidence>
<keyword evidence="1" id="KW-0812">Transmembrane</keyword>
<dbReference type="EnsemblMetazoa" id="GPPI034319-RA">
    <property type="protein sequence ID" value="GPPI034319-PA"/>
    <property type="gene ID" value="GPPI034319"/>
</dbReference>
<dbReference type="AlphaFoldDB" id="A0A1B0BM07"/>
<reference evidence="2" key="2">
    <citation type="submission" date="2020-05" db="UniProtKB">
        <authorList>
            <consortium name="EnsemblMetazoa"/>
        </authorList>
    </citation>
    <scope>IDENTIFICATION</scope>
    <source>
        <strain evidence="2">IAEA</strain>
    </source>
</reference>
<proteinExistence type="predicted"/>
<organism evidence="2 3">
    <name type="scientific">Glossina palpalis gambiensis</name>
    <dbReference type="NCBI Taxonomy" id="67801"/>
    <lineage>
        <taxon>Eukaryota</taxon>
        <taxon>Metazoa</taxon>
        <taxon>Ecdysozoa</taxon>
        <taxon>Arthropoda</taxon>
        <taxon>Hexapoda</taxon>
        <taxon>Insecta</taxon>
        <taxon>Pterygota</taxon>
        <taxon>Neoptera</taxon>
        <taxon>Endopterygota</taxon>
        <taxon>Diptera</taxon>
        <taxon>Brachycera</taxon>
        <taxon>Muscomorpha</taxon>
        <taxon>Hippoboscoidea</taxon>
        <taxon>Glossinidae</taxon>
        <taxon>Glossina</taxon>
    </lineage>
</organism>
<accession>A0A1B0BM07</accession>
<keyword evidence="1" id="KW-1133">Transmembrane helix</keyword>